<organism evidence="2">
    <name type="scientific">Blastobotrys adeninivorans</name>
    <name type="common">Yeast</name>
    <name type="synonym">Arxula adeninivorans</name>
    <dbReference type="NCBI Taxonomy" id="409370"/>
    <lineage>
        <taxon>Eukaryota</taxon>
        <taxon>Fungi</taxon>
        <taxon>Dikarya</taxon>
        <taxon>Ascomycota</taxon>
        <taxon>Saccharomycotina</taxon>
        <taxon>Dipodascomycetes</taxon>
        <taxon>Dipodascales</taxon>
        <taxon>Trichomonascaceae</taxon>
        <taxon>Blastobotrys</taxon>
    </lineage>
</organism>
<dbReference type="Pfam" id="PF08238">
    <property type="entry name" value="Sel1"/>
    <property type="match status" value="3"/>
</dbReference>
<dbReference type="PANTHER" id="PTHR43628:SF11">
    <property type="entry name" value="PROTEIN DSF2"/>
    <property type="match status" value="1"/>
</dbReference>
<dbReference type="InterPro" id="IPR011990">
    <property type="entry name" value="TPR-like_helical_dom_sf"/>
</dbReference>
<feature type="region of interest" description="Disordered" evidence="1">
    <location>
        <begin position="1"/>
        <end position="85"/>
    </location>
</feature>
<dbReference type="Gene3D" id="1.25.40.10">
    <property type="entry name" value="Tetratricopeptide repeat domain"/>
    <property type="match status" value="1"/>
</dbReference>
<feature type="compositionally biased region" description="Polar residues" evidence="1">
    <location>
        <begin position="280"/>
        <end position="296"/>
    </location>
</feature>
<dbReference type="EMBL" id="HG937691">
    <property type="protein sequence ID" value="CDP33383.1"/>
    <property type="molecule type" value="Genomic_DNA"/>
</dbReference>
<dbReference type="GO" id="GO:0032153">
    <property type="term" value="C:cell division site"/>
    <property type="evidence" value="ECO:0007669"/>
    <property type="project" value="TreeGrafter"/>
</dbReference>
<feature type="compositionally biased region" description="Polar residues" evidence="1">
    <location>
        <begin position="155"/>
        <end position="178"/>
    </location>
</feature>
<feature type="compositionally biased region" description="Low complexity" evidence="1">
    <location>
        <begin position="179"/>
        <end position="193"/>
    </location>
</feature>
<feature type="compositionally biased region" description="Polar residues" evidence="1">
    <location>
        <begin position="194"/>
        <end position="204"/>
    </location>
</feature>
<accession>A0A060SXC1</accession>
<feature type="compositionally biased region" description="Polar residues" evidence="1">
    <location>
        <begin position="240"/>
        <end position="254"/>
    </location>
</feature>
<sequence>MSERAFHHNLSPLDVLEHNSRRLASRLQKDPQGRGPNLRVDTSGRQHPPQESQGPQQHSQGPSVNPENLSDIMRQPSNASSASIRVRDSMASWNPDALNRHASISSVASIGGILDSFRLSSLPISQYGDDVRHTIRPISGYSQDGDHHNDDYNDTSDVATIQESPQSTQSPHTQLTEPQSAQSASSSNSNSSSHFNNTHKPATTPTAVAASDNAITRSTSHTSQGPPSPDKPPLSPASSVASETSMYSALSSFSPKPKRPPMNSRQSQSQYYFPDLSRARSPNSSSDRARSPQPNNAGGLLVPPPLRSQRSHSQNPPPPDDVLNKMFKDMTLEEHVTVGIYMHERGDLREASYHWQYSAFKGDATAMLLYGLALRHGWGMRQNATEAVKWLRKAMESSLGDSAAPTAGGLPSIIPSDDNQGSKIKKAHIGLALYELGMSYLHSWGTEKDEDMALRSFELAGQLGDSDALCEAAALYMHNGPKGRKKDLQKAAKLYRQAAERGANMVGQSWIYKDKYMDTKDKKKKKK</sequence>
<dbReference type="AlphaFoldDB" id="A0A060SXC1"/>
<protein>
    <submittedName>
        <fullName evidence="2">ARAD1A08184p</fullName>
    </submittedName>
</protein>
<dbReference type="InterPro" id="IPR052945">
    <property type="entry name" value="Mitotic_Regulator"/>
</dbReference>
<dbReference type="InterPro" id="IPR006597">
    <property type="entry name" value="Sel1-like"/>
</dbReference>
<feature type="compositionally biased region" description="Pro residues" evidence="1">
    <location>
        <begin position="226"/>
        <end position="235"/>
    </location>
</feature>
<dbReference type="PANTHER" id="PTHR43628">
    <property type="entry name" value="ACTIVATOR OF C KINASE PROTEIN 1-RELATED"/>
    <property type="match status" value="1"/>
</dbReference>
<gene>
    <name evidence="2" type="ORF">GNLVRS02_ARAD1A08184g</name>
</gene>
<dbReference type="SMART" id="SM00671">
    <property type="entry name" value="SEL1"/>
    <property type="match status" value="3"/>
</dbReference>
<name>A0A060SXC1_BLAAD</name>
<reference evidence="2" key="1">
    <citation type="submission" date="2014-02" db="EMBL/GenBank/DDBJ databases">
        <authorList>
            <person name="Genoscope - CEA"/>
        </authorList>
    </citation>
    <scope>NUCLEOTIDE SEQUENCE</scope>
    <source>
        <strain evidence="2">LS3</strain>
    </source>
</reference>
<dbReference type="SUPFAM" id="SSF81901">
    <property type="entry name" value="HCP-like"/>
    <property type="match status" value="1"/>
</dbReference>
<evidence type="ECO:0000313" key="2">
    <source>
        <dbReference type="EMBL" id="CDP33383.1"/>
    </source>
</evidence>
<dbReference type="GO" id="GO:0010972">
    <property type="term" value="P:negative regulation of G2/M transition of mitotic cell cycle"/>
    <property type="evidence" value="ECO:0007669"/>
    <property type="project" value="TreeGrafter"/>
</dbReference>
<proteinExistence type="predicted"/>
<feature type="compositionally biased region" description="Low complexity" evidence="1">
    <location>
        <begin position="46"/>
        <end position="63"/>
    </location>
</feature>
<feature type="region of interest" description="Disordered" evidence="1">
    <location>
        <begin position="136"/>
        <end position="204"/>
    </location>
</feature>
<evidence type="ECO:0000256" key="1">
    <source>
        <dbReference type="SAM" id="MobiDB-lite"/>
    </source>
</evidence>
<feature type="region of interest" description="Disordered" evidence="1">
    <location>
        <begin position="216"/>
        <end position="323"/>
    </location>
</feature>
<reference evidence="2" key="2">
    <citation type="submission" date="2014-06" db="EMBL/GenBank/DDBJ databases">
        <title>The complete genome of Blastobotrys (Arxula) adeninivorans LS3 - a yeast of biotechnological interest.</title>
        <authorList>
            <person name="Kunze G."/>
            <person name="Gaillardin C."/>
            <person name="Czernicka M."/>
            <person name="Durrens P."/>
            <person name="Martin T."/>
            <person name="Boer E."/>
            <person name="Gabaldon T."/>
            <person name="Cruz J."/>
            <person name="Talla E."/>
            <person name="Marck C."/>
            <person name="Goffeau A."/>
            <person name="Barbe V."/>
            <person name="Baret P."/>
            <person name="Baronian K."/>
            <person name="Beier S."/>
            <person name="Bleykasten C."/>
            <person name="Bode R."/>
            <person name="Casaregola S."/>
            <person name="Despons L."/>
            <person name="Fairhead C."/>
            <person name="Giersberg M."/>
            <person name="Gierski P."/>
            <person name="Hahnel U."/>
            <person name="Hartmann A."/>
            <person name="Jankowska D."/>
            <person name="Jubin C."/>
            <person name="Jung P."/>
            <person name="Lafontaine I."/>
            <person name="Leh-Louis V."/>
            <person name="Lemaire M."/>
            <person name="Marcet-Houben M."/>
            <person name="Mascher M."/>
            <person name="Morel G."/>
            <person name="Richard G.-F."/>
            <person name="Riechen J."/>
            <person name="Sacerdot C."/>
            <person name="Sarkar A."/>
            <person name="Savel G."/>
            <person name="Schacherer J."/>
            <person name="Sherman D."/>
            <person name="Straub M.-L."/>
            <person name="Stein N."/>
            <person name="Thierry A."/>
            <person name="Trautwein-Schult A."/>
            <person name="Westhof E."/>
            <person name="Worch S."/>
            <person name="Dujon B."/>
            <person name="Souciet J.-L."/>
            <person name="Wincker P."/>
            <person name="Scholz U."/>
            <person name="Neuveglise N."/>
        </authorList>
    </citation>
    <scope>NUCLEOTIDE SEQUENCE</scope>
    <source>
        <strain evidence="2">LS3</strain>
    </source>
</reference>